<dbReference type="GO" id="GO:0016491">
    <property type="term" value="F:oxidoreductase activity"/>
    <property type="evidence" value="ECO:0007669"/>
    <property type="project" value="UniProtKB-KW"/>
</dbReference>
<dbReference type="InterPro" id="IPR008274">
    <property type="entry name" value="AldOxase/xan_DH_MoCoBD1"/>
</dbReference>
<dbReference type="GO" id="GO:0005506">
    <property type="term" value="F:iron ion binding"/>
    <property type="evidence" value="ECO:0007669"/>
    <property type="project" value="InterPro"/>
</dbReference>
<dbReference type="Gene3D" id="3.90.1170.50">
    <property type="entry name" value="Aldehyde oxidase/xanthine dehydrogenase, a/b hammerhead"/>
    <property type="match status" value="1"/>
</dbReference>
<dbReference type="PANTHER" id="PTHR11908:SF132">
    <property type="entry name" value="ALDEHYDE OXIDASE 1-RELATED"/>
    <property type="match status" value="1"/>
</dbReference>
<dbReference type="InterPro" id="IPR016208">
    <property type="entry name" value="Ald_Oxase/xanthine_DH-like"/>
</dbReference>
<dbReference type="Pfam" id="PF20256">
    <property type="entry name" value="MoCoBD_2"/>
    <property type="match status" value="2"/>
</dbReference>
<dbReference type="PANTHER" id="PTHR11908">
    <property type="entry name" value="XANTHINE DEHYDROGENASE"/>
    <property type="match status" value="1"/>
</dbReference>
<dbReference type="Gene3D" id="3.30.365.10">
    <property type="entry name" value="Aldehyde oxidase/xanthine dehydrogenase, molybdopterin binding domain"/>
    <property type="match status" value="4"/>
</dbReference>
<protein>
    <submittedName>
        <fullName evidence="4">Xanthine dehydrogenase family protein molybdopterin-binding subunit</fullName>
    </submittedName>
</protein>
<evidence type="ECO:0000313" key="5">
    <source>
        <dbReference type="Proteomes" id="UP000265614"/>
    </source>
</evidence>
<dbReference type="InterPro" id="IPR046867">
    <property type="entry name" value="AldOxase/xan_DH_MoCoBD2"/>
</dbReference>
<evidence type="ECO:0000256" key="1">
    <source>
        <dbReference type="ARBA" id="ARBA00022505"/>
    </source>
</evidence>
<proteinExistence type="predicted"/>
<dbReference type="SMART" id="SM01008">
    <property type="entry name" value="Ald_Xan_dh_C"/>
    <property type="match status" value="1"/>
</dbReference>
<comment type="caution">
    <text evidence="4">The sequence shown here is derived from an EMBL/GenBank/DDBJ whole genome shotgun (WGS) entry which is preliminary data.</text>
</comment>
<dbReference type="OrthoDB" id="8428274at2"/>
<keyword evidence="5" id="KW-1185">Reference proteome</keyword>
<name>A0A3A3Z1G3_9ACTN</name>
<dbReference type="InterPro" id="IPR036856">
    <property type="entry name" value="Ald_Oxase/Xan_DH_a/b_sf"/>
</dbReference>
<gene>
    <name evidence="4" type="ORF">D5H78_07745</name>
</gene>
<dbReference type="Pfam" id="PF02738">
    <property type="entry name" value="MoCoBD_1"/>
    <property type="match status" value="1"/>
</dbReference>
<reference evidence="4 5" key="1">
    <citation type="submission" date="2018-09" db="EMBL/GenBank/DDBJ databases">
        <title>YIM 75000 draft genome.</title>
        <authorList>
            <person name="Tang S."/>
            <person name="Feng Y."/>
        </authorList>
    </citation>
    <scope>NUCLEOTIDE SEQUENCE [LARGE SCALE GENOMIC DNA]</scope>
    <source>
        <strain evidence="4 5">YIM 75000</strain>
    </source>
</reference>
<keyword evidence="2" id="KW-0560">Oxidoreductase</keyword>
<dbReference type="AlphaFoldDB" id="A0A3A3Z1G3"/>
<keyword evidence="1" id="KW-0500">Molybdenum</keyword>
<organism evidence="4 5">
    <name type="scientific">Vallicoccus soli</name>
    <dbReference type="NCBI Taxonomy" id="2339232"/>
    <lineage>
        <taxon>Bacteria</taxon>
        <taxon>Bacillati</taxon>
        <taxon>Actinomycetota</taxon>
        <taxon>Actinomycetes</taxon>
        <taxon>Motilibacterales</taxon>
        <taxon>Vallicoccaceae</taxon>
        <taxon>Vallicoccus</taxon>
    </lineage>
</organism>
<dbReference type="SUPFAM" id="SSF56003">
    <property type="entry name" value="Molybdenum cofactor-binding domain"/>
    <property type="match status" value="1"/>
</dbReference>
<accession>A0A3A3Z1G3</accession>
<evidence type="ECO:0000313" key="4">
    <source>
        <dbReference type="EMBL" id="RJK97095.1"/>
    </source>
</evidence>
<sequence length="697" mass="73702">MSVVGEPRERVDARDKVSGRARYAAEQRLGAPGERLHGWIVQSTVARGRVRAVDAAAARAVDGVVAVLTHEDAPRLAQQPADGELAVLQSPEVAYRGQVVGLVVAVTLEAAREGARALRIAYEEAGHDVRLRGDHPGLYAPEQVNPAFPTDTAQGDLDGALAAAAHVVDATYSTPALFNNPLEPHASTAAWEGDALTVHDSTQGTSGVAASLAEAFGVAPEHVRVLAAHVGGGFGSKGSARPNVVLAAMAARVTGRPVTVTTTREMQFALVGYRTPTLQRVRLGADGEGRLQAVGHDVVEQTSTVFEFAEQTAEPTRHQYAGPHRRTSHRLSALDVPTPRWMRAPGECPGMYALEAAMDELAGATGLDPVELRLRNDTPVDPESGRPFSSRHLRECLLVGAQRFGWWGRDPRPGARREGRWLVGTGVAASTYPAMAQKCRAVARARPDGTYEVGVNATDIGTGARTVLGQIAADALRTVPERVVLRIADSDLPPAPVAGGSAGTASWGWAVVRACEQLLREVADGVPAGGAEARSDTQDEIEAQLGFVRQGFGAVFAEARVDLDSGEVRVPRLHGTYALGRVMNARTAHSQLVGGMTMGLSMALHEGGHLDEAFGDWANHDLAEYHVASHADVLDVDAVWLEEVDEHLNPLGGKGIGEIGIVGTAAAVANAVHHATGVRVRDLPITPDTLLEHLPER</sequence>
<dbReference type="InterPro" id="IPR037165">
    <property type="entry name" value="AldOxase/xan_DH_Mopterin-bd_sf"/>
</dbReference>
<dbReference type="Proteomes" id="UP000265614">
    <property type="component" value="Unassembled WGS sequence"/>
</dbReference>
<feature type="domain" description="Aldehyde oxidase/xanthine dehydrogenase a/b hammerhead" evidence="3">
    <location>
        <begin position="18"/>
        <end position="126"/>
    </location>
</feature>
<dbReference type="InterPro" id="IPR000674">
    <property type="entry name" value="Ald_Oxase/Xan_DH_a/b"/>
</dbReference>
<dbReference type="Pfam" id="PF01315">
    <property type="entry name" value="Ald_Xan_dh_C"/>
    <property type="match status" value="1"/>
</dbReference>
<evidence type="ECO:0000256" key="2">
    <source>
        <dbReference type="ARBA" id="ARBA00023002"/>
    </source>
</evidence>
<evidence type="ECO:0000259" key="3">
    <source>
        <dbReference type="SMART" id="SM01008"/>
    </source>
</evidence>
<dbReference type="RefSeq" id="WP_119949812.1">
    <property type="nucleotide sequence ID" value="NZ_QZEZ01000002.1"/>
</dbReference>
<dbReference type="SUPFAM" id="SSF54665">
    <property type="entry name" value="CO dehydrogenase molybdoprotein N-domain-like"/>
    <property type="match status" value="1"/>
</dbReference>
<dbReference type="EMBL" id="QZEZ01000002">
    <property type="protein sequence ID" value="RJK97095.1"/>
    <property type="molecule type" value="Genomic_DNA"/>
</dbReference>